<evidence type="ECO:0000313" key="2">
    <source>
        <dbReference type="Proteomes" id="UP000283295"/>
    </source>
</evidence>
<dbReference type="InterPro" id="IPR000836">
    <property type="entry name" value="PRTase_dom"/>
</dbReference>
<gene>
    <name evidence="1" type="ORF">DWX94_02830</name>
</gene>
<accession>A0A412IUL3</accession>
<name>A0A412IUL3_9FIRM</name>
<keyword evidence="1" id="KW-0328">Glycosyltransferase</keyword>
<dbReference type="GO" id="GO:0016757">
    <property type="term" value="F:glycosyltransferase activity"/>
    <property type="evidence" value="ECO:0007669"/>
    <property type="project" value="UniProtKB-KW"/>
</dbReference>
<organism evidence="1 2">
    <name type="scientific">Coprococcus eutactus</name>
    <dbReference type="NCBI Taxonomy" id="33043"/>
    <lineage>
        <taxon>Bacteria</taxon>
        <taxon>Bacillati</taxon>
        <taxon>Bacillota</taxon>
        <taxon>Clostridia</taxon>
        <taxon>Lachnospirales</taxon>
        <taxon>Lachnospiraceae</taxon>
        <taxon>Coprococcus</taxon>
    </lineage>
</organism>
<proteinExistence type="predicted"/>
<comment type="caution">
    <text evidence="1">The sequence shown here is derived from an EMBL/GenBank/DDBJ whole genome shotgun (WGS) entry which is preliminary data.</text>
</comment>
<dbReference type="AlphaFoldDB" id="A0A412IUL3"/>
<dbReference type="SUPFAM" id="SSF53271">
    <property type="entry name" value="PRTase-like"/>
    <property type="match status" value="1"/>
</dbReference>
<dbReference type="Gene3D" id="3.40.50.2020">
    <property type="match status" value="1"/>
</dbReference>
<dbReference type="InterPro" id="IPR029057">
    <property type="entry name" value="PRTase-like"/>
</dbReference>
<sequence>MENITTKITSSYNNALDIKVVDGHFATNHSHINKYIDMTTLKSRRKMALAAAKSMATEYVATTIVDTIVCMDGTEVIGAYLANALTENGIVSMNQHQTIYIMTPEVHSSGQLIFRDNLQPMIKDKNILLLLASATTGKTIKQSIECIEYYGGTISGISAIFSATDEVAGHEVHSLFNKKDIDDYASYSVDECPMCKAGKKIEAIVNSYGYSML</sequence>
<dbReference type="RefSeq" id="WP_004850749.1">
    <property type="nucleotide sequence ID" value="NZ_CABIWG010000002.1"/>
</dbReference>
<evidence type="ECO:0000313" key="1">
    <source>
        <dbReference type="EMBL" id="RGS43743.1"/>
    </source>
</evidence>
<reference evidence="1 2" key="1">
    <citation type="submission" date="2018-08" db="EMBL/GenBank/DDBJ databases">
        <title>A genome reference for cultivated species of the human gut microbiota.</title>
        <authorList>
            <person name="Zou Y."/>
            <person name="Xue W."/>
            <person name="Luo G."/>
        </authorList>
    </citation>
    <scope>NUCLEOTIDE SEQUENCE [LARGE SCALE GENOMIC DNA]</scope>
    <source>
        <strain evidence="1 2">AF22-21</strain>
    </source>
</reference>
<dbReference type="CDD" id="cd06223">
    <property type="entry name" value="PRTases_typeI"/>
    <property type="match status" value="1"/>
</dbReference>
<protein>
    <submittedName>
        <fullName evidence="1">Orotate phosphoribosyltransferase</fullName>
    </submittedName>
</protein>
<dbReference type="OrthoDB" id="9778142at2"/>
<dbReference type="GeneID" id="92833372"/>
<keyword evidence="1" id="KW-0808">Transferase</keyword>
<dbReference type="EMBL" id="QRVK01000004">
    <property type="protein sequence ID" value="RGS43743.1"/>
    <property type="molecule type" value="Genomic_DNA"/>
</dbReference>
<dbReference type="Proteomes" id="UP000283295">
    <property type="component" value="Unassembled WGS sequence"/>
</dbReference>